<gene>
    <name evidence="1" type="ORF">JCM21714_309</name>
</gene>
<sequence length="260" mass="30720">MKYIEVINHYNDQIKESIKQVYLQQHLEQPQIEEHKIVALHLLAQTTKNHENLVLTTMLVQIALNTHDQISTQYEDNINSTQQQLTVLAGDYYSGIYYHLLANSNDLSLISVLADGINEMTQEKMHVYYNDYHTIKSFLDDFEKIESKLVIKIANFVNKDDASPYISKWLMYKRIEFELVQLSKNHHTFFHQLLKETVQNIHDSNQIENSLILCLEILENELLKLKSDKWMDILDKDLDIYPIHDKQKNWKIMLEEGLSQ</sequence>
<protein>
    <submittedName>
        <fullName evidence="1">Heptaprenyl diphosphate synthase component I</fullName>
    </submittedName>
</protein>
<evidence type="ECO:0000313" key="1">
    <source>
        <dbReference type="EMBL" id="GAE91361.1"/>
    </source>
</evidence>
<dbReference type="Gene3D" id="1.20.120.1450">
    <property type="match status" value="1"/>
</dbReference>
<dbReference type="AlphaFoldDB" id="W4VDU4"/>
<dbReference type="Proteomes" id="UP000019102">
    <property type="component" value="Unassembled WGS sequence"/>
</dbReference>
<dbReference type="Pfam" id="PF07307">
    <property type="entry name" value="HEPPP_synt_1"/>
    <property type="match status" value="1"/>
</dbReference>
<accession>W4VDU4</accession>
<dbReference type="EMBL" id="BAVS01000001">
    <property type="protein sequence ID" value="GAE91361.1"/>
    <property type="molecule type" value="Genomic_DNA"/>
</dbReference>
<evidence type="ECO:0000313" key="2">
    <source>
        <dbReference type="Proteomes" id="UP000019102"/>
    </source>
</evidence>
<dbReference type="GO" id="GO:0009234">
    <property type="term" value="P:menaquinone biosynthetic process"/>
    <property type="evidence" value="ECO:0007669"/>
    <property type="project" value="InterPro"/>
</dbReference>
<keyword evidence="2" id="KW-1185">Reference proteome</keyword>
<dbReference type="InterPro" id="IPR009920">
    <property type="entry name" value="HEPPP_synth_su1"/>
</dbReference>
<dbReference type="STRING" id="1298598.JCM21714_309"/>
<dbReference type="RefSeq" id="WP_035721087.1">
    <property type="nucleotide sequence ID" value="NZ_BAVS01000001.1"/>
</dbReference>
<reference evidence="1 2" key="1">
    <citation type="journal article" date="2014" name="Genome Announc.">
        <title>Draft Genome Sequence of the Boron-Tolerant and Moderately Halotolerant Bacterium Gracilibacillus boraciitolerans JCM 21714T.</title>
        <authorList>
            <person name="Ahmed I."/>
            <person name="Oshima K."/>
            <person name="Suda W."/>
            <person name="Kitamura K."/>
            <person name="Iida T."/>
            <person name="Ohmori Y."/>
            <person name="Fujiwara T."/>
            <person name="Hattori M."/>
            <person name="Ohkuma M."/>
        </authorList>
    </citation>
    <scope>NUCLEOTIDE SEQUENCE [LARGE SCALE GENOMIC DNA]</scope>
    <source>
        <strain evidence="1 2">JCM 21714</strain>
    </source>
</reference>
<proteinExistence type="predicted"/>
<name>W4VDU4_9BACI</name>
<comment type="caution">
    <text evidence="1">The sequence shown here is derived from an EMBL/GenBank/DDBJ whole genome shotgun (WGS) entry which is preliminary data.</text>
</comment>
<organism evidence="1 2">
    <name type="scientific">Gracilibacillus boraciitolerans JCM 21714</name>
    <dbReference type="NCBI Taxonomy" id="1298598"/>
    <lineage>
        <taxon>Bacteria</taxon>
        <taxon>Bacillati</taxon>
        <taxon>Bacillota</taxon>
        <taxon>Bacilli</taxon>
        <taxon>Bacillales</taxon>
        <taxon>Bacillaceae</taxon>
        <taxon>Gracilibacillus</taxon>
    </lineage>
</organism>
<dbReference type="OrthoDB" id="2417886at2"/>
<dbReference type="eggNOG" id="ENOG50331ZX">
    <property type="taxonomic scope" value="Bacteria"/>
</dbReference>